<dbReference type="Proteomes" id="UP000595437">
    <property type="component" value="Chromosome 8"/>
</dbReference>
<name>A0A7T8HJT7_CALRO</name>
<dbReference type="AlphaFoldDB" id="A0A7T8HJT7"/>
<accession>A0A7T8HJT7</accession>
<dbReference type="GO" id="GO:0003676">
    <property type="term" value="F:nucleic acid binding"/>
    <property type="evidence" value="ECO:0007669"/>
    <property type="project" value="InterPro"/>
</dbReference>
<dbReference type="InterPro" id="IPR036397">
    <property type="entry name" value="RNaseH_sf"/>
</dbReference>
<dbReference type="InterPro" id="IPR012337">
    <property type="entry name" value="RNaseH-like_sf"/>
</dbReference>
<dbReference type="SUPFAM" id="SSF53098">
    <property type="entry name" value="Ribonuclease H-like"/>
    <property type="match status" value="1"/>
</dbReference>
<evidence type="ECO:0000313" key="2">
    <source>
        <dbReference type="EMBL" id="QQP51407.1"/>
    </source>
</evidence>
<dbReference type="InterPro" id="IPR002156">
    <property type="entry name" value="RNaseH_domain"/>
</dbReference>
<evidence type="ECO:0000313" key="3">
    <source>
        <dbReference type="Proteomes" id="UP000595437"/>
    </source>
</evidence>
<sequence>RKSRGEKIIILSDSLSAIYSLNMRPGELTSAEIIACKNSLSRSTCKITVGWIKGHDNNSGNEYADDLVKEGARRGTPVSVPISMRQTKMLSDKQP</sequence>
<dbReference type="OrthoDB" id="407198at2759"/>
<dbReference type="Gene3D" id="3.30.420.10">
    <property type="entry name" value="Ribonuclease H-like superfamily/Ribonuclease H"/>
    <property type="match status" value="1"/>
</dbReference>
<dbReference type="EMBL" id="CP045897">
    <property type="protein sequence ID" value="QQP51407.1"/>
    <property type="molecule type" value="Genomic_DNA"/>
</dbReference>
<reference evidence="3" key="1">
    <citation type="submission" date="2021-01" db="EMBL/GenBank/DDBJ databases">
        <title>Caligus Genome Assembly.</title>
        <authorList>
            <person name="Gallardo-Escarate C."/>
        </authorList>
    </citation>
    <scope>NUCLEOTIDE SEQUENCE [LARGE SCALE GENOMIC DNA]</scope>
</reference>
<keyword evidence="3" id="KW-1185">Reference proteome</keyword>
<dbReference type="Pfam" id="PF00075">
    <property type="entry name" value="RNase_H"/>
    <property type="match status" value="1"/>
</dbReference>
<feature type="domain" description="RNase H type-1" evidence="1">
    <location>
        <begin position="1"/>
        <end position="73"/>
    </location>
</feature>
<dbReference type="PROSITE" id="PS50879">
    <property type="entry name" value="RNASE_H_1"/>
    <property type="match status" value="1"/>
</dbReference>
<protein>
    <submittedName>
        <fullName evidence="2">Loa-9 aae</fullName>
    </submittedName>
</protein>
<gene>
    <name evidence="2" type="ORF">FKW44_012759</name>
</gene>
<dbReference type="GO" id="GO:0004523">
    <property type="term" value="F:RNA-DNA hybrid ribonuclease activity"/>
    <property type="evidence" value="ECO:0007669"/>
    <property type="project" value="InterPro"/>
</dbReference>
<evidence type="ECO:0000259" key="1">
    <source>
        <dbReference type="PROSITE" id="PS50879"/>
    </source>
</evidence>
<organism evidence="2 3">
    <name type="scientific">Caligus rogercresseyi</name>
    <name type="common">Sea louse</name>
    <dbReference type="NCBI Taxonomy" id="217165"/>
    <lineage>
        <taxon>Eukaryota</taxon>
        <taxon>Metazoa</taxon>
        <taxon>Ecdysozoa</taxon>
        <taxon>Arthropoda</taxon>
        <taxon>Crustacea</taxon>
        <taxon>Multicrustacea</taxon>
        <taxon>Hexanauplia</taxon>
        <taxon>Copepoda</taxon>
        <taxon>Siphonostomatoida</taxon>
        <taxon>Caligidae</taxon>
        <taxon>Caligus</taxon>
    </lineage>
</organism>
<feature type="non-terminal residue" evidence="2">
    <location>
        <position position="1"/>
    </location>
</feature>
<proteinExistence type="predicted"/>